<evidence type="ECO:0000313" key="6">
    <source>
        <dbReference type="EMBL" id="VDO51070.1"/>
    </source>
</evidence>
<dbReference type="PANTHER" id="PTHR21700">
    <property type="entry name" value="TRANSTHYRETIN-LIKE FAMILY PROTEIN-RELATED"/>
    <property type="match status" value="1"/>
</dbReference>
<organism evidence="8">
    <name type="scientific">Onchocerca flexuosa</name>
    <dbReference type="NCBI Taxonomy" id="387005"/>
    <lineage>
        <taxon>Eukaryota</taxon>
        <taxon>Metazoa</taxon>
        <taxon>Ecdysozoa</taxon>
        <taxon>Nematoda</taxon>
        <taxon>Chromadorea</taxon>
        <taxon>Rhabditida</taxon>
        <taxon>Spirurina</taxon>
        <taxon>Spiruromorpha</taxon>
        <taxon>Filarioidea</taxon>
        <taxon>Onchocercidae</taxon>
        <taxon>Onchocerca</taxon>
    </lineage>
</organism>
<feature type="chain" id="PRO_5044552549" evidence="5">
    <location>
        <begin position="20"/>
        <end position="167"/>
    </location>
</feature>
<dbReference type="Pfam" id="PF01060">
    <property type="entry name" value="TTR-52"/>
    <property type="match status" value="1"/>
</dbReference>
<feature type="signal peptide" evidence="5">
    <location>
        <begin position="1"/>
        <end position="19"/>
    </location>
</feature>
<comment type="subcellular location">
    <subcellularLocation>
        <location evidence="1">Secreted</location>
    </subcellularLocation>
</comment>
<dbReference type="AlphaFoldDB" id="A0A183HIY5"/>
<dbReference type="GO" id="GO:0009986">
    <property type="term" value="C:cell surface"/>
    <property type="evidence" value="ECO:0007669"/>
    <property type="project" value="InterPro"/>
</dbReference>
<dbReference type="PANTHER" id="PTHR21700:SF30">
    <property type="entry name" value="TRANSTHYRETIN-LIKE FAMILY PROTEIN"/>
    <property type="match status" value="1"/>
</dbReference>
<dbReference type="InterPro" id="IPR001534">
    <property type="entry name" value="Transthyretin-like"/>
</dbReference>
<evidence type="ECO:0000313" key="7">
    <source>
        <dbReference type="Proteomes" id="UP000267606"/>
    </source>
</evidence>
<dbReference type="InterPro" id="IPR038479">
    <property type="entry name" value="Transthyretin-like_sf"/>
</dbReference>
<gene>
    <name evidence="6" type="ORF">OFLC_LOCUS7448</name>
</gene>
<evidence type="ECO:0000256" key="3">
    <source>
        <dbReference type="ARBA" id="ARBA00022525"/>
    </source>
</evidence>
<sequence>MIICYIFILLEIAAISVNAGVIDSIQSVTVIGKLMCGTKSVRDVEVQLWDEDTDDPDNLLNTTYSDAKGAFEVYGEDDATEIEPYLVIKHNCNNSIINPKCTITDAYPIPKKFIGKVYNMYIVSLNIIGRNHKKDCKLLINEILKLMINETTDDRLINETIEIDDDM</sequence>
<evidence type="ECO:0000256" key="5">
    <source>
        <dbReference type="SAM" id="SignalP"/>
    </source>
</evidence>
<keyword evidence="4 5" id="KW-0732">Signal</keyword>
<dbReference type="GO" id="GO:0005576">
    <property type="term" value="C:extracellular region"/>
    <property type="evidence" value="ECO:0007669"/>
    <property type="project" value="UniProtKB-SubCell"/>
</dbReference>
<dbReference type="Gene3D" id="2.60.40.3330">
    <property type="match status" value="1"/>
</dbReference>
<protein>
    <submittedName>
        <fullName evidence="8">Transthyretin-like family protein</fullName>
    </submittedName>
</protein>
<proteinExistence type="inferred from homology"/>
<reference evidence="6 7" key="2">
    <citation type="submission" date="2018-11" db="EMBL/GenBank/DDBJ databases">
        <authorList>
            <consortium name="Pathogen Informatics"/>
        </authorList>
    </citation>
    <scope>NUCLEOTIDE SEQUENCE [LARGE SCALE GENOMIC DNA]</scope>
</reference>
<dbReference type="WBParaSite" id="OFLC_0000744601-mRNA-1">
    <property type="protein sequence ID" value="OFLC_0000744601-mRNA-1"/>
    <property type="gene ID" value="OFLC_0000744601"/>
</dbReference>
<keyword evidence="7" id="KW-1185">Reference proteome</keyword>
<reference evidence="8" key="1">
    <citation type="submission" date="2016-06" db="UniProtKB">
        <authorList>
            <consortium name="WormBaseParasite"/>
        </authorList>
    </citation>
    <scope>IDENTIFICATION</scope>
</reference>
<evidence type="ECO:0000256" key="2">
    <source>
        <dbReference type="ARBA" id="ARBA00010112"/>
    </source>
</evidence>
<name>A0A183HIY5_9BILA</name>
<evidence type="ECO:0000313" key="8">
    <source>
        <dbReference type="WBParaSite" id="OFLC_0000744601-mRNA-1"/>
    </source>
</evidence>
<comment type="similarity">
    <text evidence="2">Belongs to the nematode transthyretin-like family.</text>
</comment>
<accession>A0A183HIY5</accession>
<dbReference type="EMBL" id="UZAJ01007795">
    <property type="protein sequence ID" value="VDO51070.1"/>
    <property type="molecule type" value="Genomic_DNA"/>
</dbReference>
<dbReference type="Proteomes" id="UP000267606">
    <property type="component" value="Unassembled WGS sequence"/>
</dbReference>
<keyword evidence="3" id="KW-0964">Secreted</keyword>
<evidence type="ECO:0000256" key="4">
    <source>
        <dbReference type="ARBA" id="ARBA00022729"/>
    </source>
</evidence>
<evidence type="ECO:0000256" key="1">
    <source>
        <dbReference type="ARBA" id="ARBA00004613"/>
    </source>
</evidence>